<dbReference type="Proteomes" id="UP000788153">
    <property type="component" value="Unassembled WGS sequence"/>
</dbReference>
<dbReference type="InterPro" id="IPR011991">
    <property type="entry name" value="ArsR-like_HTH"/>
</dbReference>
<comment type="caution">
    <text evidence="2">The sequence shown here is derived from an EMBL/GenBank/DDBJ whole genome shotgun (WGS) entry which is preliminary data.</text>
</comment>
<dbReference type="SMART" id="SM00418">
    <property type="entry name" value="HTH_ARSR"/>
    <property type="match status" value="1"/>
</dbReference>
<dbReference type="InterPro" id="IPR029063">
    <property type="entry name" value="SAM-dependent_MTases_sf"/>
</dbReference>
<dbReference type="EMBL" id="JAASQP010000001">
    <property type="protein sequence ID" value="NIJ23603.1"/>
    <property type="molecule type" value="Genomic_DNA"/>
</dbReference>
<dbReference type="Pfam" id="PF08241">
    <property type="entry name" value="Methyltransf_11"/>
    <property type="match status" value="1"/>
</dbReference>
<evidence type="ECO:0000313" key="3">
    <source>
        <dbReference type="Proteomes" id="UP000788153"/>
    </source>
</evidence>
<proteinExistence type="predicted"/>
<reference evidence="2 3" key="1">
    <citation type="submission" date="2020-03" db="EMBL/GenBank/DDBJ databases">
        <title>Genomic Encyclopedia of Type Strains, Phase IV (KMG-IV): sequencing the most valuable type-strain genomes for metagenomic binning, comparative biology and taxonomic classification.</title>
        <authorList>
            <person name="Goeker M."/>
        </authorList>
    </citation>
    <scope>NUCLEOTIDE SEQUENCE [LARGE SCALE GENOMIC DNA]</scope>
    <source>
        <strain evidence="2 3">DSM 22753</strain>
    </source>
</reference>
<dbReference type="CDD" id="cd00090">
    <property type="entry name" value="HTH_ARSR"/>
    <property type="match status" value="1"/>
</dbReference>
<keyword evidence="3" id="KW-1185">Reference proteome</keyword>
<dbReference type="InterPro" id="IPR036388">
    <property type="entry name" value="WH-like_DNA-bd_sf"/>
</dbReference>
<evidence type="ECO:0000313" key="2">
    <source>
        <dbReference type="EMBL" id="NIJ23603.1"/>
    </source>
</evidence>
<organism evidence="2 3">
    <name type="scientific">Sphingomonas japonica</name>
    <dbReference type="NCBI Taxonomy" id="511662"/>
    <lineage>
        <taxon>Bacteria</taxon>
        <taxon>Pseudomonadati</taxon>
        <taxon>Pseudomonadota</taxon>
        <taxon>Alphaproteobacteria</taxon>
        <taxon>Sphingomonadales</taxon>
        <taxon>Sphingomonadaceae</taxon>
        <taxon>Sphingomonas</taxon>
    </lineage>
</organism>
<dbReference type="SUPFAM" id="SSF46785">
    <property type="entry name" value="Winged helix' DNA-binding domain"/>
    <property type="match status" value="1"/>
</dbReference>
<dbReference type="InterPro" id="IPR050508">
    <property type="entry name" value="Methyltransf_Superfamily"/>
</dbReference>
<dbReference type="InterPro" id="IPR013216">
    <property type="entry name" value="Methyltransf_11"/>
</dbReference>
<feature type="domain" description="HTH arsR-type" evidence="1">
    <location>
        <begin position="4"/>
        <end position="98"/>
    </location>
</feature>
<dbReference type="NCBIfam" id="NF033788">
    <property type="entry name" value="HTH_metalloreg"/>
    <property type="match status" value="1"/>
</dbReference>
<protein>
    <submittedName>
        <fullName evidence="2">ArsR family transcriptional regulator</fullName>
    </submittedName>
</protein>
<name>A0ABX0TZ57_9SPHN</name>
<dbReference type="InterPro" id="IPR001845">
    <property type="entry name" value="HTH_ArsR_DNA-bd_dom"/>
</dbReference>
<dbReference type="PANTHER" id="PTHR42912">
    <property type="entry name" value="METHYLTRANSFERASE"/>
    <property type="match status" value="1"/>
</dbReference>
<dbReference type="Gene3D" id="3.40.50.150">
    <property type="entry name" value="Vaccinia Virus protein VP39"/>
    <property type="match status" value="1"/>
</dbReference>
<dbReference type="Pfam" id="PF01022">
    <property type="entry name" value="HTH_5"/>
    <property type="match status" value="1"/>
</dbReference>
<dbReference type="CDD" id="cd02440">
    <property type="entry name" value="AdoMet_MTases"/>
    <property type="match status" value="1"/>
</dbReference>
<gene>
    <name evidence="2" type="ORF">FHT01_001145</name>
</gene>
<dbReference type="PRINTS" id="PR00778">
    <property type="entry name" value="HTHARSR"/>
</dbReference>
<accession>A0ABX0TZ57</accession>
<dbReference type="PANTHER" id="PTHR42912:SF93">
    <property type="entry name" value="N6-ADENOSINE-METHYLTRANSFERASE TMT1A"/>
    <property type="match status" value="1"/>
</dbReference>
<dbReference type="SUPFAM" id="SSF53335">
    <property type="entry name" value="S-adenosyl-L-methionine-dependent methyltransferases"/>
    <property type="match status" value="1"/>
</dbReference>
<sequence>MQSSTSTAPSDATEIFSALADATRLRIVALLRSMELSVGELAQVLGQSQPRVSRHVKILCDAGLAERRKEGSWVFVALGVPDRVEPVLAALDRWQADAPDPWATADTARLSAVRADRAAAAADWFQQHADEWDAIRSLHIAESEVEQAMLRVIGGQPIAQLIDIGTGTGRMLELFAPRATRALGIDRSSEMLRLARAKLAEQGLTHAELRQADLYALPMGSGAADVAILHHVLHFAQQPGAAIAEAARVLRPGGRLLIADFAPHEREELRSRNAHARLGFSDDQIQGWFDQHNLAPVSIDTLEGGELTVKLWLARSSAPPKLEVQAA</sequence>
<dbReference type="InterPro" id="IPR036390">
    <property type="entry name" value="WH_DNA-bd_sf"/>
</dbReference>
<dbReference type="Gene3D" id="1.10.10.10">
    <property type="entry name" value="Winged helix-like DNA-binding domain superfamily/Winged helix DNA-binding domain"/>
    <property type="match status" value="1"/>
</dbReference>
<dbReference type="RefSeq" id="WP_140231241.1">
    <property type="nucleotide sequence ID" value="NZ_BAAAEV010000001.1"/>
</dbReference>
<dbReference type="PROSITE" id="PS50987">
    <property type="entry name" value="HTH_ARSR_2"/>
    <property type="match status" value="1"/>
</dbReference>
<evidence type="ECO:0000259" key="1">
    <source>
        <dbReference type="PROSITE" id="PS50987"/>
    </source>
</evidence>